<feature type="compositionally biased region" description="Low complexity" evidence="2">
    <location>
        <begin position="427"/>
        <end position="438"/>
    </location>
</feature>
<proteinExistence type="predicted"/>
<evidence type="ECO:0000256" key="2">
    <source>
        <dbReference type="SAM" id="MobiDB-lite"/>
    </source>
</evidence>
<dbReference type="GO" id="GO:0000796">
    <property type="term" value="C:condensin complex"/>
    <property type="evidence" value="ECO:0007669"/>
    <property type="project" value="TreeGrafter"/>
</dbReference>
<feature type="compositionally biased region" description="Basic and acidic residues" evidence="2">
    <location>
        <begin position="221"/>
        <end position="233"/>
    </location>
</feature>
<feature type="coiled-coil region" evidence="1">
    <location>
        <begin position="108"/>
        <end position="142"/>
    </location>
</feature>
<gene>
    <name evidence="3" type="ORF">CTOB1V02_LOCUS12580</name>
</gene>
<feature type="compositionally biased region" description="Acidic residues" evidence="2">
    <location>
        <begin position="264"/>
        <end position="276"/>
    </location>
</feature>
<dbReference type="GO" id="GO:0042393">
    <property type="term" value="F:histone binding"/>
    <property type="evidence" value="ECO:0007669"/>
    <property type="project" value="TreeGrafter"/>
</dbReference>
<protein>
    <submittedName>
        <fullName evidence="3">Uncharacterized protein</fullName>
    </submittedName>
</protein>
<dbReference type="GO" id="GO:0007076">
    <property type="term" value="P:mitotic chromosome condensation"/>
    <property type="evidence" value="ECO:0007669"/>
    <property type="project" value="InterPro"/>
</dbReference>
<dbReference type="PANTHER" id="PTHR14222:SF2">
    <property type="entry name" value="CONDENSIN COMPLEX SUBUNIT 1"/>
    <property type="match status" value="1"/>
</dbReference>
<keyword evidence="1" id="KW-0175">Coiled coil</keyword>
<dbReference type="GO" id="GO:0010032">
    <property type="term" value="P:meiotic chromosome condensation"/>
    <property type="evidence" value="ECO:0007669"/>
    <property type="project" value="TreeGrafter"/>
</dbReference>
<feature type="region of interest" description="Disordered" evidence="2">
    <location>
        <begin position="221"/>
        <end position="310"/>
    </location>
</feature>
<sequence>MGLMGEQRKDQRNLPEEGFHMVIKFLLGLIGKEKQIHGLISRLFPRFKICLEQRQWRDLAYCLAQFDYNEQAFRCLESSFNDFKHALYEKKVFACFSSILNSCRKGVKADTKGAVDELEDNMKKAAEKGQELVDALRAAERKSRASAIVTSTPHVSAESGELRERMVAEGMTPIVSSQPESALEEENMDEYIAKNVPQSSEQEKMSNTVLEATMVVLTPRGREVEGRTREKAVEVSPAEKSQEVEGSLNDGEESWIDERGTSIEDLEEHAEEEQEPEGMPQAKSQKDSSVQESSEEASDPPRKKRRMRVLRGQRTEEAIAPEITVLVKKIPQSEIESADGGFKEKATQPALHATSAADPNVQKRTRDVIPDKFSHVISILMYPRFDMRTTARRPRAMASSTKPRSRSVHPRLTVGIGFAESLRRSGSVVVSESSNLSSHNRRKALSHSSPPSSDDFSARARGYSTILPRRTFRRRRRTKGERRGNG</sequence>
<evidence type="ECO:0000313" key="3">
    <source>
        <dbReference type="EMBL" id="CAD7234764.1"/>
    </source>
</evidence>
<dbReference type="AlphaFoldDB" id="A0A7R8ZWX2"/>
<organism evidence="3">
    <name type="scientific">Cyprideis torosa</name>
    <dbReference type="NCBI Taxonomy" id="163714"/>
    <lineage>
        <taxon>Eukaryota</taxon>
        <taxon>Metazoa</taxon>
        <taxon>Ecdysozoa</taxon>
        <taxon>Arthropoda</taxon>
        <taxon>Crustacea</taxon>
        <taxon>Oligostraca</taxon>
        <taxon>Ostracoda</taxon>
        <taxon>Podocopa</taxon>
        <taxon>Podocopida</taxon>
        <taxon>Cytherocopina</taxon>
        <taxon>Cytheroidea</taxon>
        <taxon>Cytherideidae</taxon>
        <taxon>Cyprideis</taxon>
    </lineage>
</organism>
<dbReference type="OrthoDB" id="436262at2759"/>
<feature type="compositionally biased region" description="Basic residues" evidence="2">
    <location>
        <begin position="470"/>
        <end position="480"/>
    </location>
</feature>
<accession>A0A7R8ZWX2</accession>
<feature type="region of interest" description="Disordered" evidence="2">
    <location>
        <begin position="427"/>
        <end position="486"/>
    </location>
</feature>
<dbReference type="PANTHER" id="PTHR14222">
    <property type="entry name" value="CONDENSIN"/>
    <property type="match status" value="1"/>
</dbReference>
<feature type="compositionally biased region" description="Low complexity" evidence="2">
    <location>
        <begin position="446"/>
        <end position="455"/>
    </location>
</feature>
<dbReference type="InterPro" id="IPR026971">
    <property type="entry name" value="CND1/NCAPD3"/>
</dbReference>
<reference evidence="3" key="1">
    <citation type="submission" date="2020-11" db="EMBL/GenBank/DDBJ databases">
        <authorList>
            <person name="Tran Van P."/>
        </authorList>
    </citation>
    <scope>NUCLEOTIDE SEQUENCE</scope>
</reference>
<name>A0A7R8ZWX2_9CRUS</name>
<evidence type="ECO:0000256" key="1">
    <source>
        <dbReference type="SAM" id="Coils"/>
    </source>
</evidence>
<dbReference type="GO" id="GO:0000779">
    <property type="term" value="C:condensed chromosome, centromeric region"/>
    <property type="evidence" value="ECO:0007669"/>
    <property type="project" value="TreeGrafter"/>
</dbReference>
<dbReference type="EMBL" id="OB669751">
    <property type="protein sequence ID" value="CAD7234764.1"/>
    <property type="molecule type" value="Genomic_DNA"/>
</dbReference>